<dbReference type="InterPro" id="IPR055247">
    <property type="entry name" value="InsJ-like_HTH"/>
</dbReference>
<feature type="domain" description="Insertion element IS150 protein InsJ-like helix-turn-helix" evidence="1">
    <location>
        <begin position="12"/>
        <end position="56"/>
    </location>
</feature>
<gene>
    <name evidence="2" type="ORF">SAMN05421833_11265</name>
</gene>
<dbReference type="InterPro" id="IPR010921">
    <property type="entry name" value="Trp_repressor/repl_initiator"/>
</dbReference>
<organism evidence="2 3">
    <name type="scientific">Microbispora rosea</name>
    <dbReference type="NCBI Taxonomy" id="58117"/>
    <lineage>
        <taxon>Bacteria</taxon>
        <taxon>Bacillati</taxon>
        <taxon>Actinomycetota</taxon>
        <taxon>Actinomycetes</taxon>
        <taxon>Streptosporangiales</taxon>
        <taxon>Streptosporangiaceae</taxon>
        <taxon>Microbispora</taxon>
    </lineage>
</organism>
<dbReference type="InterPro" id="IPR036388">
    <property type="entry name" value="WH-like_DNA-bd_sf"/>
</dbReference>
<dbReference type="SUPFAM" id="SSF48295">
    <property type="entry name" value="TrpR-like"/>
    <property type="match status" value="1"/>
</dbReference>
<dbReference type="STRING" id="58117.SAMN05421833_11265"/>
<dbReference type="OrthoDB" id="3690098at2"/>
<name>A0A1N7CLG8_9ACTN</name>
<protein>
    <submittedName>
        <fullName evidence="2">Transposase</fullName>
    </submittedName>
</protein>
<dbReference type="Pfam" id="PF13518">
    <property type="entry name" value="HTH_28"/>
    <property type="match status" value="1"/>
</dbReference>
<evidence type="ECO:0000313" key="2">
    <source>
        <dbReference type="EMBL" id="SIR64442.1"/>
    </source>
</evidence>
<keyword evidence="3" id="KW-1185">Reference proteome</keyword>
<evidence type="ECO:0000313" key="3">
    <source>
        <dbReference type="Proteomes" id="UP000186096"/>
    </source>
</evidence>
<dbReference type="RefSeq" id="WP_076436118.1">
    <property type="nucleotide sequence ID" value="NZ_FTNI01000012.1"/>
</dbReference>
<dbReference type="Gene3D" id="1.10.10.10">
    <property type="entry name" value="Winged helix-like DNA-binding domain superfamily/Winged helix DNA-binding domain"/>
    <property type="match status" value="1"/>
</dbReference>
<dbReference type="EMBL" id="FTNI01000012">
    <property type="protein sequence ID" value="SIR64442.1"/>
    <property type="molecule type" value="Genomic_DNA"/>
</dbReference>
<proteinExistence type="predicted"/>
<dbReference type="Proteomes" id="UP000186096">
    <property type="component" value="Unassembled WGS sequence"/>
</dbReference>
<dbReference type="GO" id="GO:0043565">
    <property type="term" value="F:sequence-specific DNA binding"/>
    <property type="evidence" value="ECO:0007669"/>
    <property type="project" value="InterPro"/>
</dbReference>
<accession>A0A1N7CLG8</accession>
<evidence type="ECO:0000259" key="1">
    <source>
        <dbReference type="Pfam" id="PF13518"/>
    </source>
</evidence>
<reference evidence="3" key="1">
    <citation type="submission" date="2017-01" db="EMBL/GenBank/DDBJ databases">
        <authorList>
            <person name="Varghese N."/>
            <person name="Submissions S."/>
        </authorList>
    </citation>
    <scope>NUCLEOTIDE SEQUENCE [LARGE SCALE GENOMIC DNA]</scope>
    <source>
        <strain evidence="3">ATCC 12950</strain>
    </source>
</reference>
<sequence>MPRPPALPADDKLAIVLAVLSGKHTVAEAARRAEVSEQSILNWRKQFIEGGRSGLEGALANRASEREADLAAEVKRLKTVLGEVYLELNTWRKIGHVRRVPTRTSR</sequence>
<dbReference type="AlphaFoldDB" id="A0A1N7CLG8"/>